<gene>
    <name evidence="1" type="ORF">HNQ81_000584</name>
</gene>
<organism evidence="1 2">
    <name type="scientific">Desulfoprunum benzoelyticum</name>
    <dbReference type="NCBI Taxonomy" id="1506996"/>
    <lineage>
        <taxon>Bacteria</taxon>
        <taxon>Pseudomonadati</taxon>
        <taxon>Thermodesulfobacteriota</taxon>
        <taxon>Desulfobulbia</taxon>
        <taxon>Desulfobulbales</taxon>
        <taxon>Desulfobulbaceae</taxon>
        <taxon>Desulfoprunum</taxon>
    </lineage>
</organism>
<comment type="caution">
    <text evidence="1">The sequence shown here is derived from an EMBL/GenBank/DDBJ whole genome shotgun (WGS) entry which is preliminary data.</text>
</comment>
<dbReference type="Proteomes" id="UP000539642">
    <property type="component" value="Unassembled WGS sequence"/>
</dbReference>
<proteinExistence type="predicted"/>
<sequence length="57" mass="5981">MALFAAIINILMDCTDSGAEKKEKYAVPCDAGQKKIILLNGISITPAIDDDKGGVPC</sequence>
<evidence type="ECO:0000313" key="2">
    <source>
        <dbReference type="Proteomes" id="UP000539642"/>
    </source>
</evidence>
<evidence type="ECO:0000313" key="1">
    <source>
        <dbReference type="EMBL" id="MBB5346874.1"/>
    </source>
</evidence>
<keyword evidence="2" id="KW-1185">Reference proteome</keyword>
<dbReference type="AlphaFoldDB" id="A0A840UU05"/>
<accession>A0A840UU05</accession>
<dbReference type="RefSeq" id="WP_183348133.1">
    <property type="nucleotide sequence ID" value="NZ_JACHEO010000002.1"/>
</dbReference>
<dbReference type="EMBL" id="JACHEO010000002">
    <property type="protein sequence ID" value="MBB5346874.1"/>
    <property type="molecule type" value="Genomic_DNA"/>
</dbReference>
<name>A0A840UU05_9BACT</name>
<reference evidence="1 2" key="1">
    <citation type="submission" date="2020-08" db="EMBL/GenBank/DDBJ databases">
        <title>Genomic Encyclopedia of Type Strains, Phase IV (KMG-IV): sequencing the most valuable type-strain genomes for metagenomic binning, comparative biology and taxonomic classification.</title>
        <authorList>
            <person name="Goeker M."/>
        </authorList>
    </citation>
    <scope>NUCLEOTIDE SEQUENCE [LARGE SCALE GENOMIC DNA]</scope>
    <source>
        <strain evidence="1 2">DSM 28570</strain>
    </source>
</reference>
<protein>
    <submittedName>
        <fullName evidence="1">Uncharacterized protein</fullName>
    </submittedName>
</protein>